<gene>
    <name evidence="1" type="primary">csy2</name>
    <name evidence="1" type="ORF">C9I99_04620</name>
</gene>
<keyword evidence="2" id="KW-1185">Reference proteome</keyword>
<dbReference type="NCBIfam" id="TIGR02565">
    <property type="entry name" value="cas_Csy2"/>
    <property type="match status" value="1"/>
</dbReference>
<comment type="caution">
    <text evidence="1">The sequence shown here is derived from an EMBL/GenBank/DDBJ whole genome shotgun (WGS) entry which is preliminary data.</text>
</comment>
<evidence type="ECO:0000313" key="1">
    <source>
        <dbReference type="EMBL" id="PSU36287.1"/>
    </source>
</evidence>
<dbReference type="EMBL" id="PYMH01000001">
    <property type="protein sequence ID" value="PSU36287.1"/>
    <property type="molecule type" value="Genomic_DNA"/>
</dbReference>
<accession>A0A2T3J4Q5</accession>
<organism evidence="1 2">
    <name type="scientific">Photobacterium lutimaris</name>
    <dbReference type="NCBI Taxonomy" id="388278"/>
    <lineage>
        <taxon>Bacteria</taxon>
        <taxon>Pseudomonadati</taxon>
        <taxon>Pseudomonadota</taxon>
        <taxon>Gammaproteobacteria</taxon>
        <taxon>Vibrionales</taxon>
        <taxon>Vibrionaceae</taxon>
        <taxon>Photobacterium</taxon>
    </lineage>
</organism>
<dbReference type="OrthoDB" id="1550641at2"/>
<sequence length="324" mass="35813">MAAAIQTIAMGGEIMGYLVLKGVSIANANAISGITWGFPAISHFLGFIHALSRKAINSEHQLTLAGCGIICHQHQVHCYRNTPYEPYAFALTRNPLTKEGKSAPIVEEGRMHLTVSLIIECDGLNTASDQTKAKQLNYLKQLAQQHKLAGGVITNIDDCYQLDPAQHKRELRKLLPGFMLADASQCLADLNASIPNNTLQNWLDFSAFKYVCEVNKNEEGEEQVSWQRAAKPFAGYLVPVQIGYKKIAPTLAAGQVANVRDTQSPVSFVESVYSVAEWIGSPSRISNLSDIIWQYRYSDPFYVCHTTSVVATQFMSSDDFDDDF</sequence>
<dbReference type="InterPro" id="IPR013398">
    <property type="entry name" value="CRISPR-assoc_prot_Csy2"/>
</dbReference>
<dbReference type="AlphaFoldDB" id="A0A2T3J4Q5"/>
<protein>
    <submittedName>
        <fullName evidence="1">Type I-F CRISPR-associated protein Csy2</fullName>
    </submittedName>
</protein>
<dbReference type="Pfam" id="PF09614">
    <property type="entry name" value="Cas_Csy2"/>
    <property type="match status" value="1"/>
</dbReference>
<name>A0A2T3J4Q5_9GAMM</name>
<evidence type="ECO:0000313" key="2">
    <source>
        <dbReference type="Proteomes" id="UP000241222"/>
    </source>
</evidence>
<reference evidence="1 2" key="1">
    <citation type="submission" date="2018-03" db="EMBL/GenBank/DDBJ databases">
        <title>Whole genome sequencing of Histamine producing bacteria.</title>
        <authorList>
            <person name="Butler K."/>
        </authorList>
    </citation>
    <scope>NUCLEOTIDE SEQUENCE [LARGE SCALE GENOMIC DNA]</scope>
    <source>
        <strain evidence="1 2">JCM 13586</strain>
    </source>
</reference>
<dbReference type="Proteomes" id="UP000241222">
    <property type="component" value="Unassembled WGS sequence"/>
</dbReference>
<dbReference type="CDD" id="cd09736">
    <property type="entry name" value="Csy2_I-F"/>
    <property type="match status" value="1"/>
</dbReference>
<proteinExistence type="predicted"/>